<dbReference type="GO" id="GO:0000463">
    <property type="term" value="P:maturation of LSU-rRNA from tricistronic rRNA transcript (SSU-rRNA, 5.8S rRNA, LSU-rRNA)"/>
    <property type="evidence" value="ECO:0007669"/>
    <property type="project" value="TreeGrafter"/>
</dbReference>
<name>A0AAE0NT04_9PEZI</name>
<feature type="domain" description="HIT-type" evidence="6">
    <location>
        <begin position="81"/>
        <end position="114"/>
    </location>
</feature>
<dbReference type="GO" id="GO:0000492">
    <property type="term" value="P:box C/D snoRNP assembly"/>
    <property type="evidence" value="ECO:0007669"/>
    <property type="project" value="TreeGrafter"/>
</dbReference>
<dbReference type="GO" id="GO:0005634">
    <property type="term" value="C:nucleus"/>
    <property type="evidence" value="ECO:0007669"/>
    <property type="project" value="TreeGrafter"/>
</dbReference>
<dbReference type="PANTHER" id="PTHR13483:SF11">
    <property type="entry name" value="ZINC FINGER HIT DOMAIN-CONTAINING PROTEIN 3"/>
    <property type="match status" value="1"/>
</dbReference>
<comment type="caution">
    <text evidence="7">The sequence shown here is derived from an EMBL/GenBank/DDBJ whole genome shotgun (WGS) entry which is preliminary data.</text>
</comment>
<dbReference type="GO" id="GO:0048254">
    <property type="term" value="P:snoRNA localization"/>
    <property type="evidence" value="ECO:0007669"/>
    <property type="project" value="TreeGrafter"/>
</dbReference>
<evidence type="ECO:0000313" key="8">
    <source>
        <dbReference type="Proteomes" id="UP001285441"/>
    </source>
</evidence>
<reference evidence="7" key="2">
    <citation type="submission" date="2023-06" db="EMBL/GenBank/DDBJ databases">
        <authorList>
            <consortium name="Lawrence Berkeley National Laboratory"/>
            <person name="Haridas S."/>
            <person name="Hensen N."/>
            <person name="Bonometti L."/>
            <person name="Westerberg I."/>
            <person name="Brannstrom I.O."/>
            <person name="Guillou S."/>
            <person name="Cros-Aarteil S."/>
            <person name="Calhoun S."/>
            <person name="Kuo A."/>
            <person name="Mondo S."/>
            <person name="Pangilinan J."/>
            <person name="Riley R."/>
            <person name="LaButti K."/>
            <person name="Andreopoulos B."/>
            <person name="Lipzen A."/>
            <person name="Chen C."/>
            <person name="Yanf M."/>
            <person name="Daum C."/>
            <person name="Ng V."/>
            <person name="Clum A."/>
            <person name="Steindorff A."/>
            <person name="Ohm R."/>
            <person name="Martin F."/>
            <person name="Silar P."/>
            <person name="Natvig D."/>
            <person name="Lalanne C."/>
            <person name="Gautier V."/>
            <person name="Ament-velasquez S.L."/>
            <person name="Kruys A."/>
            <person name="Hutchinson M.I."/>
            <person name="Powell A.J."/>
            <person name="Barry K."/>
            <person name="Miller A.N."/>
            <person name="Grigoriev I.V."/>
            <person name="Debuchy R."/>
            <person name="Gladieux P."/>
            <person name="Thoren M.H."/>
            <person name="Johannesson H."/>
        </authorList>
    </citation>
    <scope>NUCLEOTIDE SEQUENCE</scope>
    <source>
        <strain evidence="7">CBS 232.78</strain>
    </source>
</reference>
<evidence type="ECO:0000256" key="3">
    <source>
        <dbReference type="ARBA" id="ARBA00022833"/>
    </source>
</evidence>
<dbReference type="SUPFAM" id="SSF144232">
    <property type="entry name" value="HIT/MYND zinc finger-like"/>
    <property type="match status" value="1"/>
</dbReference>
<dbReference type="GO" id="GO:0008270">
    <property type="term" value="F:zinc ion binding"/>
    <property type="evidence" value="ECO:0007669"/>
    <property type="project" value="UniProtKB-UniRule"/>
</dbReference>
<evidence type="ECO:0000259" key="6">
    <source>
        <dbReference type="PROSITE" id="PS51083"/>
    </source>
</evidence>
<evidence type="ECO:0000256" key="5">
    <source>
        <dbReference type="SAM" id="MobiDB-lite"/>
    </source>
</evidence>
<dbReference type="AlphaFoldDB" id="A0AAE0NT04"/>
<keyword evidence="2 4" id="KW-0863">Zinc-finger</keyword>
<dbReference type="Proteomes" id="UP001285441">
    <property type="component" value="Unassembled WGS sequence"/>
</dbReference>
<dbReference type="Gene3D" id="3.30.60.190">
    <property type="match status" value="1"/>
</dbReference>
<dbReference type="CDD" id="cd23024">
    <property type="entry name" value="zf-HIT_ZNHIT2-3"/>
    <property type="match status" value="1"/>
</dbReference>
<keyword evidence="3" id="KW-0862">Zinc</keyword>
<evidence type="ECO:0000313" key="7">
    <source>
        <dbReference type="EMBL" id="KAK3387137.1"/>
    </source>
</evidence>
<accession>A0AAE0NT04</accession>
<dbReference type="InterPro" id="IPR007529">
    <property type="entry name" value="Znf_HIT"/>
</dbReference>
<feature type="region of interest" description="Disordered" evidence="5">
    <location>
        <begin position="106"/>
        <end position="143"/>
    </location>
</feature>
<proteinExistence type="predicted"/>
<dbReference type="PROSITE" id="PS51083">
    <property type="entry name" value="ZF_HIT"/>
    <property type="match status" value="1"/>
</dbReference>
<feature type="region of interest" description="Disordered" evidence="5">
    <location>
        <begin position="200"/>
        <end position="227"/>
    </location>
</feature>
<dbReference type="GO" id="GO:0070761">
    <property type="term" value="C:pre-snoRNP complex"/>
    <property type="evidence" value="ECO:0007669"/>
    <property type="project" value="TreeGrafter"/>
</dbReference>
<dbReference type="InterPro" id="IPR051639">
    <property type="entry name" value="BCD1"/>
</dbReference>
<dbReference type="EMBL" id="JAULSW010000003">
    <property type="protein sequence ID" value="KAK3387137.1"/>
    <property type="molecule type" value="Genomic_DNA"/>
</dbReference>
<feature type="compositionally biased region" description="Low complexity" evidence="5">
    <location>
        <begin position="47"/>
        <end position="57"/>
    </location>
</feature>
<keyword evidence="1" id="KW-0479">Metal-binding</keyword>
<dbReference type="Pfam" id="PF04438">
    <property type="entry name" value="zf-HIT"/>
    <property type="match status" value="1"/>
</dbReference>
<organism evidence="7 8">
    <name type="scientific">Podospora didyma</name>
    <dbReference type="NCBI Taxonomy" id="330526"/>
    <lineage>
        <taxon>Eukaryota</taxon>
        <taxon>Fungi</taxon>
        <taxon>Dikarya</taxon>
        <taxon>Ascomycota</taxon>
        <taxon>Pezizomycotina</taxon>
        <taxon>Sordariomycetes</taxon>
        <taxon>Sordariomycetidae</taxon>
        <taxon>Sordariales</taxon>
        <taxon>Podosporaceae</taxon>
        <taxon>Podospora</taxon>
    </lineage>
</organism>
<dbReference type="InterPro" id="IPR013087">
    <property type="entry name" value="Znf_C2H2_type"/>
</dbReference>
<evidence type="ECO:0000256" key="1">
    <source>
        <dbReference type="ARBA" id="ARBA00022723"/>
    </source>
</evidence>
<evidence type="ECO:0000256" key="4">
    <source>
        <dbReference type="PROSITE-ProRule" id="PRU00453"/>
    </source>
</evidence>
<keyword evidence="8" id="KW-1185">Reference proteome</keyword>
<reference evidence="7" key="1">
    <citation type="journal article" date="2023" name="Mol. Phylogenet. Evol.">
        <title>Genome-scale phylogeny and comparative genomics of the fungal order Sordariales.</title>
        <authorList>
            <person name="Hensen N."/>
            <person name="Bonometti L."/>
            <person name="Westerberg I."/>
            <person name="Brannstrom I.O."/>
            <person name="Guillou S."/>
            <person name="Cros-Aarteil S."/>
            <person name="Calhoun S."/>
            <person name="Haridas S."/>
            <person name="Kuo A."/>
            <person name="Mondo S."/>
            <person name="Pangilinan J."/>
            <person name="Riley R."/>
            <person name="LaButti K."/>
            <person name="Andreopoulos B."/>
            <person name="Lipzen A."/>
            <person name="Chen C."/>
            <person name="Yan M."/>
            <person name="Daum C."/>
            <person name="Ng V."/>
            <person name="Clum A."/>
            <person name="Steindorff A."/>
            <person name="Ohm R.A."/>
            <person name="Martin F."/>
            <person name="Silar P."/>
            <person name="Natvig D.O."/>
            <person name="Lalanne C."/>
            <person name="Gautier V."/>
            <person name="Ament-Velasquez S.L."/>
            <person name="Kruys A."/>
            <person name="Hutchinson M.I."/>
            <person name="Powell A.J."/>
            <person name="Barry K."/>
            <person name="Miller A.N."/>
            <person name="Grigoriev I.V."/>
            <person name="Debuchy R."/>
            <person name="Gladieux P."/>
            <person name="Hiltunen Thoren M."/>
            <person name="Johannesson H."/>
        </authorList>
    </citation>
    <scope>NUCLEOTIDE SEQUENCE</scope>
    <source>
        <strain evidence="7">CBS 232.78</strain>
    </source>
</reference>
<sequence>MSLPDGDSGNALAAPLSPRDAPRNPGQGGERTATAQQQLASDRAAASEEGSAIIAAETPDQTLASTTIPPPEEKKPAVRLCVVCDKEPGKYKCPMCAMPYCSVACNRTHKENHPPPQPRTTEDPKAQAAAAPPPGPASAAAVDNDPYSVLLEHRSEFTRLLQKYPVLEQELARIEQTTLPPGNGGSGDGSGLAYKMQQQAQLAAQGASGGGHNNKRQKSEPMWSRDVGLRKGADALRKARTDPGDRGDAVREFCDLVLYLLSTKPGGANDATRLVRQEVAAEEAKIVERLLQEEQQQQDRF</sequence>
<gene>
    <name evidence="7" type="ORF">B0H63DRAFT_150499</name>
</gene>
<dbReference type="PROSITE" id="PS00028">
    <property type="entry name" value="ZINC_FINGER_C2H2_1"/>
    <property type="match status" value="1"/>
</dbReference>
<evidence type="ECO:0000256" key="2">
    <source>
        <dbReference type="ARBA" id="ARBA00022771"/>
    </source>
</evidence>
<dbReference type="PANTHER" id="PTHR13483">
    <property type="entry name" value="BOX C_D SNORNA PROTEIN 1-RELATED"/>
    <property type="match status" value="1"/>
</dbReference>
<feature type="region of interest" description="Disordered" evidence="5">
    <location>
        <begin position="1"/>
        <end position="77"/>
    </location>
</feature>
<protein>
    <recommendedName>
        <fullName evidence="6">HIT-type domain-containing protein</fullName>
    </recommendedName>
</protein>